<dbReference type="PANTHER" id="PTHR30136">
    <property type="entry name" value="HELIX-TURN-HELIX TRANSCRIPTIONAL REGULATOR, ICLR FAMILY"/>
    <property type="match status" value="1"/>
</dbReference>
<dbReference type="SUPFAM" id="SSF46785">
    <property type="entry name" value="Winged helix' DNA-binding domain"/>
    <property type="match status" value="1"/>
</dbReference>
<dbReference type="InterPro" id="IPR005471">
    <property type="entry name" value="Tscrpt_reg_IclR_N"/>
</dbReference>
<dbReference type="Proteomes" id="UP001595629">
    <property type="component" value="Unassembled WGS sequence"/>
</dbReference>
<evidence type="ECO:0000259" key="5">
    <source>
        <dbReference type="PROSITE" id="PS51078"/>
    </source>
</evidence>
<evidence type="ECO:0000256" key="3">
    <source>
        <dbReference type="ARBA" id="ARBA00023163"/>
    </source>
</evidence>
<evidence type="ECO:0000256" key="1">
    <source>
        <dbReference type="ARBA" id="ARBA00023015"/>
    </source>
</evidence>
<feature type="domain" description="IclR-ED" evidence="5">
    <location>
        <begin position="81"/>
        <end position="260"/>
    </location>
</feature>
<dbReference type="Pfam" id="PF09339">
    <property type="entry name" value="HTH_IclR"/>
    <property type="match status" value="1"/>
</dbReference>
<protein>
    <submittedName>
        <fullName evidence="6">IclR family transcriptional regulator</fullName>
    </submittedName>
</protein>
<evidence type="ECO:0000256" key="2">
    <source>
        <dbReference type="ARBA" id="ARBA00023125"/>
    </source>
</evidence>
<dbReference type="PROSITE" id="PS51077">
    <property type="entry name" value="HTH_ICLR"/>
    <property type="match status" value="1"/>
</dbReference>
<keyword evidence="3" id="KW-0804">Transcription</keyword>
<dbReference type="Gene3D" id="3.30.450.40">
    <property type="match status" value="1"/>
</dbReference>
<keyword evidence="1" id="KW-0805">Transcription regulation</keyword>
<accession>A0ABV7TAC6</accession>
<dbReference type="RefSeq" id="WP_386733327.1">
    <property type="nucleotide sequence ID" value="NZ_JBHRXI010000001.1"/>
</dbReference>
<feature type="domain" description="HTH iclR-type" evidence="4">
    <location>
        <begin position="18"/>
        <end position="80"/>
    </location>
</feature>
<dbReference type="EMBL" id="JBHRXI010000001">
    <property type="protein sequence ID" value="MFC3612135.1"/>
    <property type="molecule type" value="Genomic_DNA"/>
</dbReference>
<comment type="caution">
    <text evidence="6">The sequence shown here is derived from an EMBL/GenBank/DDBJ whole genome shotgun (WGS) entry which is preliminary data.</text>
</comment>
<keyword evidence="7" id="KW-1185">Reference proteome</keyword>
<keyword evidence="2" id="KW-0238">DNA-binding</keyword>
<dbReference type="Pfam" id="PF01614">
    <property type="entry name" value="IclR_C"/>
    <property type="match status" value="1"/>
</dbReference>
<gene>
    <name evidence="6" type="ORF">ACFORG_00060</name>
</gene>
<dbReference type="InterPro" id="IPR029016">
    <property type="entry name" value="GAF-like_dom_sf"/>
</dbReference>
<dbReference type="InterPro" id="IPR050707">
    <property type="entry name" value="HTH_MetabolicPath_Reg"/>
</dbReference>
<dbReference type="SUPFAM" id="SSF55781">
    <property type="entry name" value="GAF domain-like"/>
    <property type="match status" value="1"/>
</dbReference>
<dbReference type="InterPro" id="IPR036390">
    <property type="entry name" value="WH_DNA-bd_sf"/>
</dbReference>
<dbReference type="SMART" id="SM00346">
    <property type="entry name" value="HTH_ICLR"/>
    <property type="match status" value="1"/>
</dbReference>
<dbReference type="Gene3D" id="1.10.10.10">
    <property type="entry name" value="Winged helix-like DNA-binding domain superfamily/Winged helix DNA-binding domain"/>
    <property type="match status" value="1"/>
</dbReference>
<reference evidence="7" key="1">
    <citation type="journal article" date="2019" name="Int. J. Syst. Evol. Microbiol.">
        <title>The Global Catalogue of Microorganisms (GCM) 10K type strain sequencing project: providing services to taxonomists for standard genome sequencing and annotation.</title>
        <authorList>
            <consortium name="The Broad Institute Genomics Platform"/>
            <consortium name="The Broad Institute Genome Sequencing Center for Infectious Disease"/>
            <person name="Wu L."/>
            <person name="Ma J."/>
        </authorList>
    </citation>
    <scope>NUCLEOTIDE SEQUENCE [LARGE SCALE GENOMIC DNA]</scope>
    <source>
        <strain evidence="7">KCTC 42911</strain>
    </source>
</reference>
<name>A0ABV7TAC6_9RHOB</name>
<evidence type="ECO:0000259" key="4">
    <source>
        <dbReference type="PROSITE" id="PS51077"/>
    </source>
</evidence>
<proteinExistence type="predicted"/>
<dbReference type="InterPro" id="IPR014757">
    <property type="entry name" value="Tscrpt_reg_IclR_C"/>
</dbReference>
<evidence type="ECO:0000313" key="6">
    <source>
        <dbReference type="EMBL" id="MFC3612135.1"/>
    </source>
</evidence>
<sequence>MATLQKPRGQQGATLPRVRAISRAVAILRAFSADKPHLALNEIVRATGLDAGTTRRILVTLRDEGLVHQNPANGLYSASTGLIDLARAVPESLTLTSLVEQQLIDLAEATQTTVYLSLVRDDAALCTARHNGGQAIEVRWWAVGETRPFNRGTGPRVLLAYLDASERDRILARRLKLDPGEESALKQELEQTRKRGFIVMHDEIAVGISAMAVPLLDDQGRLLAAISTGGLTPRYVGAAQAAMLEHMQDAAGRMQVTLRGYSH</sequence>
<dbReference type="InterPro" id="IPR036388">
    <property type="entry name" value="WH-like_DNA-bd_sf"/>
</dbReference>
<dbReference type="PROSITE" id="PS51078">
    <property type="entry name" value="ICLR_ED"/>
    <property type="match status" value="1"/>
</dbReference>
<dbReference type="PANTHER" id="PTHR30136:SF24">
    <property type="entry name" value="HTH-TYPE TRANSCRIPTIONAL REPRESSOR ALLR"/>
    <property type="match status" value="1"/>
</dbReference>
<evidence type="ECO:0000313" key="7">
    <source>
        <dbReference type="Proteomes" id="UP001595629"/>
    </source>
</evidence>
<organism evidence="6 7">
    <name type="scientific">Lutimaribacter marinistellae</name>
    <dbReference type="NCBI Taxonomy" id="1820329"/>
    <lineage>
        <taxon>Bacteria</taxon>
        <taxon>Pseudomonadati</taxon>
        <taxon>Pseudomonadota</taxon>
        <taxon>Alphaproteobacteria</taxon>
        <taxon>Rhodobacterales</taxon>
        <taxon>Roseobacteraceae</taxon>
        <taxon>Lutimaribacter</taxon>
    </lineage>
</organism>